<dbReference type="InterPro" id="IPR052163">
    <property type="entry name" value="DGC-Regulatory_Protein"/>
</dbReference>
<reference evidence="3 4" key="1">
    <citation type="submission" date="2020-08" db="EMBL/GenBank/DDBJ databases">
        <title>Paraeoetvoesia sp. YC-7-48 draft genome sequence.</title>
        <authorList>
            <person name="Yao L."/>
        </authorList>
    </citation>
    <scope>NUCLEOTIDE SEQUENCE [LARGE SCALE GENOMIC DNA]</scope>
    <source>
        <strain evidence="4">YC-7-48</strain>
    </source>
</reference>
<evidence type="ECO:0000313" key="4">
    <source>
        <dbReference type="Proteomes" id="UP000545386"/>
    </source>
</evidence>
<dbReference type="NCBIfam" id="TIGR00229">
    <property type="entry name" value="sensory_box"/>
    <property type="match status" value="1"/>
</dbReference>
<feature type="domain" description="GGDEF" evidence="2">
    <location>
        <begin position="307"/>
        <end position="441"/>
    </location>
</feature>
<sequence length="444" mass="48719">MTQPHPQPSSHYLDLLLDVVFLVDAEGRVAYVSAACNAVLGYTQQELMGRRLLDFVAPEDHERTRAEGQRVLSGESRAGFENTYLHKSGRRVRLMWTARWSEADQMRVGVARDVTQRRQLEAVQTVTFALFEATSKVNDTASLFQQVHDALRRVIPVETFAVVTVSDSHPGVAGHLVFNCFGAGPRLPAAQAAQARHQCQAVYNTALKGGSFQAFIQDGWCVAPLMVHNRLLGAVALQADFTVLNVDGGMAFWPYFFGQLSLAVERLQWQARLVRQASHDELTGLPNRRAFNERLAAAVSRCQRQGGRMALLFVDLDNFKQINDTHGHDTGDTLLRAFANRLKHGLRLEDAAYRYGGDEFIVLLDDAVSHEAIDTVVAKIMHIAGLPVDTGAATLKISASVGVALFPDHGADAESLIAYADQKMYSRKRSRGAATPSYAGGASC</sequence>
<comment type="caution">
    <text evidence="3">The sequence shown here is derived from an EMBL/GenBank/DDBJ whole genome shotgun (WGS) entry which is preliminary data.</text>
</comment>
<dbReference type="InterPro" id="IPR043128">
    <property type="entry name" value="Rev_trsase/Diguanyl_cyclase"/>
</dbReference>
<dbReference type="GO" id="GO:0003824">
    <property type="term" value="F:catalytic activity"/>
    <property type="evidence" value="ECO:0007669"/>
    <property type="project" value="UniProtKB-ARBA"/>
</dbReference>
<dbReference type="InterPro" id="IPR000014">
    <property type="entry name" value="PAS"/>
</dbReference>
<dbReference type="NCBIfam" id="TIGR00254">
    <property type="entry name" value="GGDEF"/>
    <property type="match status" value="1"/>
</dbReference>
<dbReference type="Gene3D" id="3.30.450.20">
    <property type="entry name" value="PAS domain"/>
    <property type="match status" value="1"/>
</dbReference>
<dbReference type="InterPro" id="IPR035965">
    <property type="entry name" value="PAS-like_dom_sf"/>
</dbReference>
<accession>A0A842HJA9</accession>
<dbReference type="InterPro" id="IPR029787">
    <property type="entry name" value="Nucleotide_cyclase"/>
</dbReference>
<dbReference type="EMBL" id="JACJUU010000001">
    <property type="protein sequence ID" value="MBC2768749.1"/>
    <property type="molecule type" value="Genomic_DNA"/>
</dbReference>
<keyword evidence="4" id="KW-1185">Reference proteome</keyword>
<dbReference type="CDD" id="cd01949">
    <property type="entry name" value="GGDEF"/>
    <property type="match status" value="1"/>
</dbReference>
<dbReference type="InterPro" id="IPR013656">
    <property type="entry name" value="PAS_4"/>
</dbReference>
<dbReference type="SMART" id="SM00267">
    <property type="entry name" value="GGDEF"/>
    <property type="match status" value="1"/>
</dbReference>
<dbReference type="PROSITE" id="PS50112">
    <property type="entry name" value="PAS"/>
    <property type="match status" value="1"/>
</dbReference>
<gene>
    <name evidence="3" type="ORF">GTU67_02330</name>
</gene>
<dbReference type="PANTHER" id="PTHR46663">
    <property type="entry name" value="DIGUANYLATE CYCLASE DGCT-RELATED"/>
    <property type="match status" value="1"/>
</dbReference>
<dbReference type="FunFam" id="3.30.70.270:FF:000001">
    <property type="entry name" value="Diguanylate cyclase domain protein"/>
    <property type="match status" value="1"/>
</dbReference>
<dbReference type="InterPro" id="IPR000160">
    <property type="entry name" value="GGDEF_dom"/>
</dbReference>
<organism evidence="3 4">
    <name type="scientific">Pusillimonas minor</name>
    <dbReference type="NCBI Taxonomy" id="2697024"/>
    <lineage>
        <taxon>Bacteria</taxon>
        <taxon>Pseudomonadati</taxon>
        <taxon>Pseudomonadota</taxon>
        <taxon>Betaproteobacteria</taxon>
        <taxon>Burkholderiales</taxon>
        <taxon>Alcaligenaceae</taxon>
        <taxon>Pusillimonas</taxon>
    </lineage>
</organism>
<proteinExistence type="predicted"/>
<name>A0A842HJA9_9BURK</name>
<dbReference type="PROSITE" id="PS50887">
    <property type="entry name" value="GGDEF"/>
    <property type="match status" value="1"/>
</dbReference>
<dbReference type="Gene3D" id="3.30.70.270">
    <property type="match status" value="1"/>
</dbReference>
<protein>
    <submittedName>
        <fullName evidence="3">Diguanylate cyclase</fullName>
    </submittedName>
</protein>
<evidence type="ECO:0000259" key="2">
    <source>
        <dbReference type="PROSITE" id="PS50887"/>
    </source>
</evidence>
<dbReference type="Pfam" id="PF00990">
    <property type="entry name" value="GGDEF"/>
    <property type="match status" value="1"/>
</dbReference>
<evidence type="ECO:0000313" key="3">
    <source>
        <dbReference type="EMBL" id="MBC2768749.1"/>
    </source>
</evidence>
<dbReference type="Pfam" id="PF08448">
    <property type="entry name" value="PAS_4"/>
    <property type="match status" value="1"/>
</dbReference>
<dbReference type="RefSeq" id="WP_185778561.1">
    <property type="nucleotide sequence ID" value="NZ_JACJUU010000001.1"/>
</dbReference>
<feature type="domain" description="PAS" evidence="1">
    <location>
        <begin position="13"/>
        <end position="75"/>
    </location>
</feature>
<dbReference type="CDD" id="cd00130">
    <property type="entry name" value="PAS"/>
    <property type="match status" value="1"/>
</dbReference>
<dbReference type="SUPFAM" id="SSF55785">
    <property type="entry name" value="PYP-like sensor domain (PAS domain)"/>
    <property type="match status" value="1"/>
</dbReference>
<dbReference type="SUPFAM" id="SSF55073">
    <property type="entry name" value="Nucleotide cyclase"/>
    <property type="match status" value="1"/>
</dbReference>
<dbReference type="SMART" id="SM00091">
    <property type="entry name" value="PAS"/>
    <property type="match status" value="1"/>
</dbReference>
<dbReference type="Proteomes" id="UP000545386">
    <property type="component" value="Unassembled WGS sequence"/>
</dbReference>
<dbReference type="AlphaFoldDB" id="A0A842HJA9"/>
<evidence type="ECO:0000259" key="1">
    <source>
        <dbReference type="PROSITE" id="PS50112"/>
    </source>
</evidence>
<dbReference type="PANTHER" id="PTHR46663:SF3">
    <property type="entry name" value="SLL0267 PROTEIN"/>
    <property type="match status" value="1"/>
</dbReference>